<keyword evidence="2" id="KW-0812">Transmembrane</keyword>
<reference evidence="4 5" key="1">
    <citation type="submission" date="2019-04" db="EMBL/GenBank/DDBJ databases">
        <title>An improved genome assembly and genetic linkage map for asparagus bean, Vigna unguiculata ssp. sesquipedialis.</title>
        <authorList>
            <person name="Xia Q."/>
            <person name="Zhang R."/>
            <person name="Dong Y."/>
        </authorList>
    </citation>
    <scope>NUCLEOTIDE SEQUENCE [LARGE SCALE GENOMIC DNA]</scope>
    <source>
        <tissue evidence="4">Leaf</tissue>
    </source>
</reference>
<proteinExistence type="predicted"/>
<protein>
    <submittedName>
        <fullName evidence="4">Maintenance of ploidy protein MOB1</fullName>
    </submittedName>
</protein>
<accession>A0A4D6LU82</accession>
<name>A0A4D6LU82_VIGUN</name>
<dbReference type="Proteomes" id="UP000501690">
    <property type="component" value="Linkage Group LG5"/>
</dbReference>
<evidence type="ECO:0000259" key="3">
    <source>
        <dbReference type="Pfam" id="PF23286"/>
    </source>
</evidence>
<evidence type="ECO:0000256" key="2">
    <source>
        <dbReference type="SAM" id="Phobius"/>
    </source>
</evidence>
<organism evidence="4 5">
    <name type="scientific">Vigna unguiculata</name>
    <name type="common">Cowpea</name>
    <dbReference type="NCBI Taxonomy" id="3917"/>
    <lineage>
        <taxon>Eukaryota</taxon>
        <taxon>Viridiplantae</taxon>
        <taxon>Streptophyta</taxon>
        <taxon>Embryophyta</taxon>
        <taxon>Tracheophyta</taxon>
        <taxon>Spermatophyta</taxon>
        <taxon>Magnoliopsida</taxon>
        <taxon>eudicotyledons</taxon>
        <taxon>Gunneridae</taxon>
        <taxon>Pentapetalae</taxon>
        <taxon>rosids</taxon>
        <taxon>fabids</taxon>
        <taxon>Fabales</taxon>
        <taxon>Fabaceae</taxon>
        <taxon>Papilionoideae</taxon>
        <taxon>50 kb inversion clade</taxon>
        <taxon>NPAAA clade</taxon>
        <taxon>indigoferoid/millettioid clade</taxon>
        <taxon>Phaseoleae</taxon>
        <taxon>Vigna</taxon>
    </lineage>
</organism>
<sequence>MPDLSDLPNLEKLYFEQCESLIALDDSIGFLNKLKILKAQRCKKLRRFPPLNLPSLKNLELSFCSSLENFPEILGEMGNIRELSLSKLAIKELPVSFQNLTGLHRLFVGCYFLQLNSSVLISSLTTFRAFRCKEWKWINSKDGEEVGSTVSSNLRSFGVVDCDLNDDIFSAGFTQLTTVKSLNLSRTNITFLPECIKEFHHLNDLDVSDCKRLEEIRGIPPNLRKFSAKDCRSLITSGSSMLLNQQLHEAGETDFIFPGGSIPRWLDKESRGPSISFWFRNEFPPKVLCLLIAPEPVDITVEFNTPVVLINGKVQEYRWNSMEREVRMLESDHIHLFDLHVLPFRYKLMEMYSENEWKHVEITYQGLIHTSLIKGMGIHKLENLTELNFDNCQLLTRMPDVSDLPNLEKLSFDLCKSLIAVDDSIGFLNKLKILKARGCTKLRRFPPLNLPSLEKLKLSYCSSLENFPEILGNMGNIEKLKLSQLPMIKELPVSFQNLTGLHRLFVACDFIRLNSLALTPSLTDFEAYGCKEWKWVNPKDGEEVGSTVSSNILEFSLTACNLNDDFFSAGFTQLGTVKNLNLSRSNITFLPGCIKEFHCLNYLNVNRCKRLQEIRGLPPNLKRLRAIKCTSLTSSASSMLLNQQLHEAGETDFIFPGGSIPRWLDKESRGPSISFWFRNEFPPKVLCLLIAPEPVDITVEFNTPVVLINGKVQEYRWNSMEREVRMLESDHIHLFDLHVLPFRYKLMEMYSENEWKHVEITYQGLIHTSLIKGMGIHVVKEERRGMKDIRYDDPYTTIKMCITSLPFLFCFYLALILFSSHGLLNPTMTTLFGFMLYKIYLKSIDIG</sequence>
<dbReference type="Pfam" id="PF23286">
    <property type="entry name" value="LRR_13"/>
    <property type="match status" value="2"/>
</dbReference>
<dbReference type="InterPro" id="IPR032675">
    <property type="entry name" value="LRR_dom_sf"/>
</dbReference>
<feature type="domain" description="Disease resistance protein RPS4B/Roq1-like leucine-rich repeats" evidence="3">
    <location>
        <begin position="53"/>
        <end position="231"/>
    </location>
</feature>
<dbReference type="PANTHER" id="PTHR36766">
    <property type="entry name" value="PLANT BROAD-SPECTRUM MILDEW RESISTANCE PROTEIN RPW8"/>
    <property type="match status" value="1"/>
</dbReference>
<feature type="domain" description="Disease resistance protein RPS4B/Roq1-like leucine-rich repeats" evidence="3">
    <location>
        <begin position="450"/>
        <end position="629"/>
    </location>
</feature>
<feature type="transmembrane region" description="Helical" evidence="2">
    <location>
        <begin position="800"/>
        <end position="818"/>
    </location>
</feature>
<dbReference type="GO" id="GO:0006952">
    <property type="term" value="P:defense response"/>
    <property type="evidence" value="ECO:0007669"/>
    <property type="project" value="UniProtKB-KW"/>
</dbReference>
<keyword evidence="2" id="KW-0472">Membrane</keyword>
<dbReference type="PANTHER" id="PTHR36766:SF30">
    <property type="entry name" value="TIR-NBS TYPE DISEASE RESISTANCE PROTEIN-RELATED"/>
    <property type="match status" value="1"/>
</dbReference>
<keyword evidence="5" id="KW-1185">Reference proteome</keyword>
<dbReference type="SUPFAM" id="SSF52058">
    <property type="entry name" value="L domain-like"/>
    <property type="match status" value="2"/>
</dbReference>
<evidence type="ECO:0000256" key="1">
    <source>
        <dbReference type="ARBA" id="ARBA00022821"/>
    </source>
</evidence>
<dbReference type="InterPro" id="IPR058546">
    <property type="entry name" value="RPS4B/Roq1-like_LRR"/>
</dbReference>
<dbReference type="AlphaFoldDB" id="A0A4D6LU82"/>
<keyword evidence="1" id="KW-0611">Plant defense</keyword>
<keyword evidence="2" id="KW-1133">Transmembrane helix</keyword>
<gene>
    <name evidence="4" type="ORF">DEO72_LG5g568</name>
</gene>
<evidence type="ECO:0000313" key="4">
    <source>
        <dbReference type="EMBL" id="QCD92502.1"/>
    </source>
</evidence>
<dbReference type="Gene3D" id="3.80.10.10">
    <property type="entry name" value="Ribonuclease Inhibitor"/>
    <property type="match status" value="4"/>
</dbReference>
<dbReference type="EMBL" id="CP039349">
    <property type="protein sequence ID" value="QCD92502.1"/>
    <property type="molecule type" value="Genomic_DNA"/>
</dbReference>
<evidence type="ECO:0000313" key="5">
    <source>
        <dbReference type="Proteomes" id="UP000501690"/>
    </source>
</evidence>